<dbReference type="InterPro" id="IPR036097">
    <property type="entry name" value="HisK_dim/P_sf"/>
</dbReference>
<dbReference type="InterPro" id="IPR004358">
    <property type="entry name" value="Sig_transdc_His_kin-like_C"/>
</dbReference>
<dbReference type="HOGENOM" id="CLU_000445_89_2_3"/>
<name>B7KGR2_GLOC7</name>
<dbReference type="SUPFAM" id="SSF55874">
    <property type="entry name" value="ATPase domain of HSP90 chaperone/DNA topoisomerase II/histidine kinase"/>
    <property type="match status" value="1"/>
</dbReference>
<dbReference type="PANTHER" id="PTHR45453">
    <property type="entry name" value="PHOSPHATE REGULON SENSOR PROTEIN PHOR"/>
    <property type="match status" value="1"/>
</dbReference>
<dbReference type="PANTHER" id="PTHR45453:SF1">
    <property type="entry name" value="PHOSPHATE REGULON SENSOR PROTEIN PHOR"/>
    <property type="match status" value="1"/>
</dbReference>
<comment type="catalytic activity">
    <reaction evidence="1">
        <text>ATP + protein L-histidine = ADP + protein N-phospho-L-histidine.</text>
        <dbReference type="EC" id="2.7.13.3"/>
    </reaction>
</comment>
<keyword evidence="5 9" id="KW-0418">Kinase</keyword>
<keyword evidence="10" id="KW-1185">Reference proteome</keyword>
<gene>
    <name evidence="9" type="ordered locus">PCC7424_3601</name>
</gene>
<dbReference type="CDD" id="cd00075">
    <property type="entry name" value="HATPase"/>
    <property type="match status" value="1"/>
</dbReference>
<dbReference type="eggNOG" id="COG5002">
    <property type="taxonomic scope" value="Bacteria"/>
</dbReference>
<proteinExistence type="predicted"/>
<dbReference type="SMART" id="SM00388">
    <property type="entry name" value="HisKA"/>
    <property type="match status" value="1"/>
</dbReference>
<evidence type="ECO:0000313" key="9">
    <source>
        <dbReference type="EMBL" id="ACK71989.1"/>
    </source>
</evidence>
<protein>
    <recommendedName>
        <fullName evidence="2">histidine kinase</fullName>
        <ecNumber evidence="2">2.7.13.3</ecNumber>
    </recommendedName>
</protein>
<dbReference type="GO" id="GO:0016036">
    <property type="term" value="P:cellular response to phosphate starvation"/>
    <property type="evidence" value="ECO:0007669"/>
    <property type="project" value="TreeGrafter"/>
</dbReference>
<dbReference type="GO" id="GO:0005886">
    <property type="term" value="C:plasma membrane"/>
    <property type="evidence" value="ECO:0007669"/>
    <property type="project" value="TreeGrafter"/>
</dbReference>
<dbReference type="RefSeq" id="WP_015955582.1">
    <property type="nucleotide sequence ID" value="NC_011729.1"/>
</dbReference>
<evidence type="ECO:0000256" key="7">
    <source>
        <dbReference type="ARBA" id="ARBA00023136"/>
    </source>
</evidence>
<dbReference type="InterPro" id="IPR036890">
    <property type="entry name" value="HATPase_C_sf"/>
</dbReference>
<dbReference type="PROSITE" id="PS50109">
    <property type="entry name" value="HIS_KIN"/>
    <property type="match status" value="1"/>
</dbReference>
<keyword evidence="4" id="KW-0808">Transferase</keyword>
<dbReference type="SMART" id="SM00091">
    <property type="entry name" value="PAS"/>
    <property type="match status" value="1"/>
</dbReference>
<feature type="domain" description="Histidine kinase" evidence="8">
    <location>
        <begin position="206"/>
        <end position="441"/>
    </location>
</feature>
<keyword evidence="3" id="KW-0597">Phosphoprotein</keyword>
<dbReference type="InterPro" id="IPR005467">
    <property type="entry name" value="His_kinase_dom"/>
</dbReference>
<evidence type="ECO:0000256" key="2">
    <source>
        <dbReference type="ARBA" id="ARBA00012438"/>
    </source>
</evidence>
<dbReference type="Gene3D" id="1.10.287.130">
    <property type="match status" value="1"/>
</dbReference>
<dbReference type="SMART" id="SM00387">
    <property type="entry name" value="HATPase_c"/>
    <property type="match status" value="1"/>
</dbReference>
<dbReference type="InterPro" id="IPR050351">
    <property type="entry name" value="BphY/WalK/GraS-like"/>
</dbReference>
<evidence type="ECO:0000313" key="10">
    <source>
        <dbReference type="Proteomes" id="UP000002384"/>
    </source>
</evidence>
<dbReference type="PRINTS" id="PR00344">
    <property type="entry name" value="BCTRLSENSOR"/>
</dbReference>
<dbReference type="SUPFAM" id="SSF47384">
    <property type="entry name" value="Homodimeric domain of signal transducing histidine kinase"/>
    <property type="match status" value="1"/>
</dbReference>
<evidence type="ECO:0000256" key="5">
    <source>
        <dbReference type="ARBA" id="ARBA00022777"/>
    </source>
</evidence>
<dbReference type="EMBL" id="CP001291">
    <property type="protein sequence ID" value="ACK71989.1"/>
    <property type="molecule type" value="Genomic_DNA"/>
</dbReference>
<reference evidence="10" key="1">
    <citation type="journal article" date="2011" name="MBio">
        <title>Novel metabolic attributes of the genus Cyanothece, comprising a group of unicellular nitrogen-fixing Cyanobacteria.</title>
        <authorList>
            <person name="Bandyopadhyay A."/>
            <person name="Elvitigala T."/>
            <person name="Welsh E."/>
            <person name="Stockel J."/>
            <person name="Liberton M."/>
            <person name="Min H."/>
            <person name="Sherman L.A."/>
            <person name="Pakrasi H.B."/>
        </authorList>
    </citation>
    <scope>NUCLEOTIDE SEQUENCE [LARGE SCALE GENOMIC DNA]</scope>
    <source>
        <strain evidence="10">PCC 7424</strain>
    </source>
</reference>
<evidence type="ECO:0000259" key="8">
    <source>
        <dbReference type="PROSITE" id="PS50109"/>
    </source>
</evidence>
<evidence type="ECO:0000256" key="3">
    <source>
        <dbReference type="ARBA" id="ARBA00022553"/>
    </source>
</evidence>
<dbReference type="InterPro" id="IPR000014">
    <property type="entry name" value="PAS"/>
</dbReference>
<evidence type="ECO:0000256" key="4">
    <source>
        <dbReference type="ARBA" id="ARBA00022679"/>
    </source>
</evidence>
<evidence type="ECO:0000256" key="6">
    <source>
        <dbReference type="ARBA" id="ARBA00023012"/>
    </source>
</evidence>
<accession>B7KGR2</accession>
<keyword evidence="6" id="KW-0902">Two-component regulatory system</keyword>
<dbReference type="OrthoDB" id="9773956at2"/>
<organism evidence="9 10">
    <name type="scientific">Gloeothece citriformis (strain PCC 7424)</name>
    <name type="common">Cyanothece sp. (strain PCC 7424)</name>
    <dbReference type="NCBI Taxonomy" id="65393"/>
    <lineage>
        <taxon>Bacteria</taxon>
        <taxon>Bacillati</taxon>
        <taxon>Cyanobacteriota</taxon>
        <taxon>Cyanophyceae</taxon>
        <taxon>Oscillatoriophycideae</taxon>
        <taxon>Chroococcales</taxon>
        <taxon>Aphanothecaceae</taxon>
        <taxon>Gloeothece</taxon>
        <taxon>Gloeothece citriformis</taxon>
    </lineage>
</organism>
<dbReference type="EC" id="2.7.13.3" evidence="2"/>
<evidence type="ECO:0000256" key="1">
    <source>
        <dbReference type="ARBA" id="ARBA00000085"/>
    </source>
</evidence>
<dbReference type="CDD" id="cd00082">
    <property type="entry name" value="HisKA"/>
    <property type="match status" value="1"/>
</dbReference>
<dbReference type="Gene3D" id="3.30.565.10">
    <property type="entry name" value="Histidine kinase-like ATPase, C-terminal domain"/>
    <property type="match status" value="1"/>
</dbReference>
<dbReference type="STRING" id="65393.PCC7424_3601"/>
<dbReference type="SUPFAM" id="SSF55785">
    <property type="entry name" value="PYP-like sensor domain (PAS domain)"/>
    <property type="match status" value="1"/>
</dbReference>
<dbReference type="GO" id="GO:0004721">
    <property type="term" value="F:phosphoprotein phosphatase activity"/>
    <property type="evidence" value="ECO:0007669"/>
    <property type="project" value="TreeGrafter"/>
</dbReference>
<dbReference type="InterPro" id="IPR003661">
    <property type="entry name" value="HisK_dim/P_dom"/>
</dbReference>
<keyword evidence="7" id="KW-0472">Membrane</keyword>
<dbReference type="Pfam" id="PF13188">
    <property type="entry name" value="PAS_8"/>
    <property type="match status" value="1"/>
</dbReference>
<dbReference type="Pfam" id="PF02518">
    <property type="entry name" value="HATPase_c"/>
    <property type="match status" value="1"/>
</dbReference>
<dbReference type="Pfam" id="PF00512">
    <property type="entry name" value="HisKA"/>
    <property type="match status" value="1"/>
</dbReference>
<sequence>MVIIAFILGILLGIGLACWDRYRFNRQLKRMISTLSETSELVTSLPLLSLIRRELTYLYQQRQELQKTIDDQKSIFDLAPVGYLLLDGDNQLLWCNQAARALLCIDRWQPGHIRLLLELVRSYELDQLIEQTRSSQIPQVKEWTFYPSQYATNSTIAEEQTTKLYKTSIALKASSFPLPKGEVGVFLENQQPLVELSRSRDRAFSDLTHELRTPLTSISLLAEALQKRLQNPERRWVDQMLKEIERLMRLVQDWLEISQLQEDPSQSLNYQTLDLKALIDSAWQSLTPLATQKQITLHYEGPQHLSLQGDGERLTQVFVNLFDNSIKHSIAQSSIRVDVTSPPSYSTQEFSPNLNQEIIIDIIDCGEGFLESDLPYVFDRLYRGEPSRARKSSDSDLSRHGSGLGLAIVKQIVQAHGGTIQAKNHPDTRGGWIEIKLFLEKPDRGMVLLDSPEIN</sequence>
<dbReference type="AlphaFoldDB" id="B7KGR2"/>
<dbReference type="GO" id="GO:0000155">
    <property type="term" value="F:phosphorelay sensor kinase activity"/>
    <property type="evidence" value="ECO:0007669"/>
    <property type="project" value="InterPro"/>
</dbReference>
<dbReference type="InterPro" id="IPR003594">
    <property type="entry name" value="HATPase_dom"/>
</dbReference>
<dbReference type="Proteomes" id="UP000002384">
    <property type="component" value="Chromosome"/>
</dbReference>
<dbReference type="KEGG" id="cyc:PCC7424_3601"/>
<dbReference type="InterPro" id="IPR035965">
    <property type="entry name" value="PAS-like_dom_sf"/>
</dbReference>